<feature type="non-terminal residue" evidence="1">
    <location>
        <position position="1"/>
    </location>
</feature>
<dbReference type="EMBL" id="HACA01014710">
    <property type="protein sequence ID" value="CDW32071.1"/>
    <property type="molecule type" value="Transcribed_RNA"/>
</dbReference>
<evidence type="ECO:0000313" key="1">
    <source>
        <dbReference type="EMBL" id="CDW32072.1"/>
    </source>
</evidence>
<dbReference type="EMBL" id="HACA01014711">
    <property type="protein sequence ID" value="CDW32072.1"/>
    <property type="molecule type" value="Transcribed_RNA"/>
</dbReference>
<reference evidence="1" key="1">
    <citation type="submission" date="2014-05" db="EMBL/GenBank/DDBJ databases">
        <authorList>
            <person name="Chronopoulou M."/>
        </authorList>
    </citation>
    <scope>NUCLEOTIDE SEQUENCE</scope>
    <source>
        <tissue evidence="1">Whole organism</tissue>
    </source>
</reference>
<organism evidence="1">
    <name type="scientific">Lepeophtheirus salmonis</name>
    <name type="common">Salmon louse</name>
    <name type="synonym">Caligus salmonis</name>
    <dbReference type="NCBI Taxonomy" id="72036"/>
    <lineage>
        <taxon>Eukaryota</taxon>
        <taxon>Metazoa</taxon>
        <taxon>Ecdysozoa</taxon>
        <taxon>Arthropoda</taxon>
        <taxon>Crustacea</taxon>
        <taxon>Multicrustacea</taxon>
        <taxon>Hexanauplia</taxon>
        <taxon>Copepoda</taxon>
        <taxon>Siphonostomatoida</taxon>
        <taxon>Caligidae</taxon>
        <taxon>Lepeophtheirus</taxon>
    </lineage>
</organism>
<dbReference type="AlphaFoldDB" id="A0A0K2U2B2"/>
<name>A0A0K2U2B2_LEPSM</name>
<protein>
    <submittedName>
        <fullName evidence="1">Uncharacterized protein</fullName>
    </submittedName>
</protein>
<proteinExistence type="predicted"/>
<accession>A0A0K2U2B2</accession>
<sequence>YVFTQIRSGELRTSLFEYFQSSLDYLFICDILPQYGLVWARPKDIIFKAERRLFNFLSKAVHTNRFPRN</sequence>